<dbReference type="Proteomes" id="UP000030744">
    <property type="component" value="Unassembled WGS sequence"/>
</dbReference>
<keyword evidence="2" id="KW-0472">Membrane</keyword>
<feature type="transmembrane region" description="Helical" evidence="2">
    <location>
        <begin position="57"/>
        <end position="78"/>
    </location>
</feature>
<accession>U6JV13</accession>
<name>U6JV13_9EIME</name>
<reference evidence="3" key="2">
    <citation type="submission" date="2013-10" db="EMBL/GenBank/DDBJ databases">
        <authorList>
            <person name="Aslett M."/>
        </authorList>
    </citation>
    <scope>NUCLEOTIDE SEQUENCE [LARGE SCALE GENOMIC DNA]</scope>
    <source>
        <strain evidence="3">Houghton</strain>
    </source>
</reference>
<evidence type="ECO:0000256" key="2">
    <source>
        <dbReference type="SAM" id="Phobius"/>
    </source>
</evidence>
<dbReference type="GeneID" id="25378364"/>
<sequence>MGILRRIAGDLPAQTSGPPVVAGEGTDPAPENTDNSDIVVKAGGASLFERGRGKRPLVTKAVIAAFAVIVLWGARYIMSGRLISDLKTSKLGLEDVSQQPVENVSQQSLDDVSQPSPDDASEQPIDDVSMQKYIKDFNEAAKEMERAFPSESSVRQAFQLHFTPSLEDGQNLPGDPLAVIKDHVAKMEKIIVTVMLL</sequence>
<feature type="compositionally biased region" description="Polar residues" evidence="1">
    <location>
        <begin position="98"/>
        <end position="116"/>
    </location>
</feature>
<dbReference type="RefSeq" id="XP_013350459.1">
    <property type="nucleotide sequence ID" value="XM_013495005.1"/>
</dbReference>
<reference evidence="3" key="1">
    <citation type="submission" date="2013-10" db="EMBL/GenBank/DDBJ databases">
        <title>Genomic analysis of the causative agents of coccidiosis in chickens.</title>
        <authorList>
            <person name="Reid A.J."/>
            <person name="Blake D."/>
            <person name="Billington K."/>
            <person name="Browne H."/>
            <person name="Dunn M."/>
            <person name="Hung S."/>
            <person name="Kawahara F."/>
            <person name="Miranda-Saavedra D."/>
            <person name="Mourier T."/>
            <person name="Nagra H."/>
            <person name="Otto T.D."/>
            <person name="Rawlings N."/>
            <person name="Sanchez A."/>
            <person name="Sanders M."/>
            <person name="Subramaniam C."/>
            <person name="Tay Y."/>
            <person name="Dear P."/>
            <person name="Doerig C."/>
            <person name="Gruber A."/>
            <person name="Parkinson J."/>
            <person name="Shirley M."/>
            <person name="Wan K.L."/>
            <person name="Berriman M."/>
            <person name="Tomley F."/>
            <person name="Pain A."/>
        </authorList>
    </citation>
    <scope>NUCLEOTIDE SEQUENCE [LARGE SCALE GENOMIC DNA]</scope>
    <source>
        <strain evidence="3">Houghton</strain>
    </source>
</reference>
<keyword evidence="2" id="KW-1133">Transmembrane helix</keyword>
<feature type="region of interest" description="Disordered" evidence="1">
    <location>
        <begin position="8"/>
        <end position="35"/>
    </location>
</feature>
<dbReference type="EMBL" id="HG680417">
    <property type="protein sequence ID" value="CDJ27882.1"/>
    <property type="molecule type" value="Genomic_DNA"/>
</dbReference>
<dbReference type="VEuPathDB" id="ToxoDB:EMH_0035740"/>
<evidence type="ECO:0000256" key="1">
    <source>
        <dbReference type="SAM" id="MobiDB-lite"/>
    </source>
</evidence>
<evidence type="ECO:0000313" key="3">
    <source>
        <dbReference type="EMBL" id="CDJ27882.1"/>
    </source>
</evidence>
<evidence type="ECO:0000313" key="4">
    <source>
        <dbReference type="Proteomes" id="UP000030744"/>
    </source>
</evidence>
<dbReference type="AlphaFoldDB" id="U6JV13"/>
<keyword evidence="2" id="KW-0812">Transmembrane</keyword>
<organism evidence="3 4">
    <name type="scientific">Eimeria mitis</name>
    <dbReference type="NCBI Taxonomy" id="44415"/>
    <lineage>
        <taxon>Eukaryota</taxon>
        <taxon>Sar</taxon>
        <taxon>Alveolata</taxon>
        <taxon>Apicomplexa</taxon>
        <taxon>Conoidasida</taxon>
        <taxon>Coccidia</taxon>
        <taxon>Eucoccidiorida</taxon>
        <taxon>Eimeriorina</taxon>
        <taxon>Eimeriidae</taxon>
        <taxon>Eimeria</taxon>
    </lineage>
</organism>
<gene>
    <name evidence="3" type="ORF">EMH_0035740</name>
</gene>
<protein>
    <submittedName>
        <fullName evidence="3">Uncharacterized protein</fullName>
    </submittedName>
</protein>
<feature type="region of interest" description="Disordered" evidence="1">
    <location>
        <begin position="98"/>
        <end position="125"/>
    </location>
</feature>
<proteinExistence type="predicted"/>
<keyword evidence="4" id="KW-1185">Reference proteome</keyword>